<dbReference type="AlphaFoldDB" id="A0A1M6SAP1"/>
<reference evidence="6" key="1">
    <citation type="submission" date="2016-11" db="EMBL/GenBank/DDBJ databases">
        <authorList>
            <person name="Varghese N."/>
            <person name="Submissions S."/>
        </authorList>
    </citation>
    <scope>NUCLEOTIDE SEQUENCE [LARGE SCALE GENOMIC DNA]</scope>
    <source>
        <strain evidence="6">DSM 16478</strain>
    </source>
</reference>
<accession>A0A1M6SAP1</accession>
<keyword evidence="2" id="KW-0276">Fatty acid metabolism</keyword>
<dbReference type="InterPro" id="IPR000873">
    <property type="entry name" value="AMP-dep_synth/lig_dom"/>
</dbReference>
<dbReference type="EMBL" id="FQZX01000002">
    <property type="protein sequence ID" value="SHK41822.1"/>
    <property type="molecule type" value="Genomic_DNA"/>
</dbReference>
<keyword evidence="3" id="KW-0443">Lipid metabolism</keyword>
<keyword evidence="6" id="KW-1185">Reference proteome</keyword>
<dbReference type="InterPro" id="IPR042099">
    <property type="entry name" value="ANL_N_sf"/>
</dbReference>
<evidence type="ECO:0000259" key="4">
    <source>
        <dbReference type="Pfam" id="PF00501"/>
    </source>
</evidence>
<dbReference type="GO" id="GO:0016020">
    <property type="term" value="C:membrane"/>
    <property type="evidence" value="ECO:0007669"/>
    <property type="project" value="TreeGrafter"/>
</dbReference>
<gene>
    <name evidence="5" type="ORF">SAMN04488007_3024</name>
</gene>
<name>A0A1M6SAP1_9FLAO</name>
<dbReference type="PROSITE" id="PS00455">
    <property type="entry name" value="AMP_BINDING"/>
    <property type="match status" value="1"/>
</dbReference>
<dbReference type="GO" id="GO:0004467">
    <property type="term" value="F:long-chain fatty acid-CoA ligase activity"/>
    <property type="evidence" value="ECO:0007669"/>
    <property type="project" value="TreeGrafter"/>
</dbReference>
<dbReference type="OrthoDB" id="9803968at2"/>
<dbReference type="SUPFAM" id="SSF56801">
    <property type="entry name" value="Acetyl-CoA synthetase-like"/>
    <property type="match status" value="1"/>
</dbReference>
<dbReference type="Gene3D" id="3.40.50.12780">
    <property type="entry name" value="N-terminal domain of ligase-like"/>
    <property type="match status" value="2"/>
</dbReference>
<feature type="domain" description="AMP-dependent synthetase/ligase" evidence="4">
    <location>
        <begin position="28"/>
        <end position="421"/>
    </location>
</feature>
<dbReference type="Pfam" id="PF23562">
    <property type="entry name" value="AMP-binding_C_3"/>
    <property type="match status" value="1"/>
</dbReference>
<sequence length="606" mass="68060">MTRLFDLLYYQLENHPLENSINGRDTSGKWKSYSSQEVKETAESMASGLLNLGLKPGDKVAFVTYKNRPEWMILDFAMQMAGLISIPLYPTISVGEYEYILNEAEVKVAFCGGGDLYKKLNATRNNVPTLEHIYTFDKQTDIPFWEDLFNDSHKAEVEKIKSGITTENLATIIYTSGTTGNPKGVMLSHKNIMHIALKTSPHLQAKPGNNVLSFLPLCHIYERSVSFVYYYKSAKIFFAGTDNLSGPDGDLAAVKPATFTTVPRLLEKIYEAIYNKGLALDGIKKKLFFWALSLTDDYEINQNLSFGKKIKWKIADKLIFSKWRDALGGNINAVVTGAAPCPVKVMRVFCAAGIPIREGYGLTETSPTLSVNTMEPDGALLGSAGPLIDGVEILIDQEGGDYREGEGEILAYGPNVMMGYYKKPEVNAQVFCEIDGKRWFRTGDIGTLVKGPTGREFLKITDRKKELLKTSGGKYVAPAPIENRIKEEFLVEQMMVIGDKQKFVSALIVPAEEALKSYCNKKEIPWTSLDEIIKHPKVLKRYQKIIDTYNPEFSHVEQIKKFKLIAREWLPVHADGADAELTPTLKLKRRVIREKFSAEIMDIYSE</sequence>
<proteinExistence type="predicted"/>
<dbReference type="PANTHER" id="PTHR43272">
    <property type="entry name" value="LONG-CHAIN-FATTY-ACID--COA LIGASE"/>
    <property type="match status" value="1"/>
</dbReference>
<evidence type="ECO:0000256" key="2">
    <source>
        <dbReference type="ARBA" id="ARBA00022832"/>
    </source>
</evidence>
<dbReference type="RefSeq" id="WP_073245568.1">
    <property type="nucleotide sequence ID" value="NZ_CANLFZ010000005.1"/>
</dbReference>
<dbReference type="Pfam" id="PF00501">
    <property type="entry name" value="AMP-binding"/>
    <property type="match status" value="1"/>
</dbReference>
<dbReference type="PANTHER" id="PTHR43272:SF32">
    <property type="entry name" value="AMP-DEPENDENT SYNTHETASE_LIGASE DOMAIN-CONTAINING PROTEIN"/>
    <property type="match status" value="1"/>
</dbReference>
<dbReference type="STRING" id="228958.SAMN04488007_3024"/>
<keyword evidence="1" id="KW-0436">Ligase</keyword>
<evidence type="ECO:0000256" key="3">
    <source>
        <dbReference type="ARBA" id="ARBA00023098"/>
    </source>
</evidence>
<evidence type="ECO:0000313" key="5">
    <source>
        <dbReference type="EMBL" id="SHK41822.1"/>
    </source>
</evidence>
<organism evidence="5 6">
    <name type="scientific">Maribacter aquivivus</name>
    <dbReference type="NCBI Taxonomy" id="228958"/>
    <lineage>
        <taxon>Bacteria</taxon>
        <taxon>Pseudomonadati</taxon>
        <taxon>Bacteroidota</taxon>
        <taxon>Flavobacteriia</taxon>
        <taxon>Flavobacteriales</taxon>
        <taxon>Flavobacteriaceae</taxon>
        <taxon>Maribacter</taxon>
    </lineage>
</organism>
<dbReference type="CDD" id="cd05907">
    <property type="entry name" value="VL_LC_FACS_like"/>
    <property type="match status" value="1"/>
</dbReference>
<dbReference type="InterPro" id="IPR020845">
    <property type="entry name" value="AMP-binding_CS"/>
</dbReference>
<evidence type="ECO:0000313" key="6">
    <source>
        <dbReference type="Proteomes" id="UP000184314"/>
    </source>
</evidence>
<evidence type="ECO:0000256" key="1">
    <source>
        <dbReference type="ARBA" id="ARBA00022598"/>
    </source>
</evidence>
<dbReference type="Proteomes" id="UP000184314">
    <property type="component" value="Unassembled WGS sequence"/>
</dbReference>
<protein>
    <submittedName>
        <fullName evidence="5">Long-chain acyl-CoA synthetase</fullName>
    </submittedName>
</protein>